<protein>
    <submittedName>
        <fullName evidence="3">CsbD family protein</fullName>
    </submittedName>
</protein>
<dbReference type="Pfam" id="PF05532">
    <property type="entry name" value="CsbD"/>
    <property type="match status" value="1"/>
</dbReference>
<keyword evidence="4" id="KW-1185">Reference proteome</keyword>
<dbReference type="InterPro" id="IPR008462">
    <property type="entry name" value="CsbD"/>
</dbReference>
<dbReference type="InterPro" id="IPR036629">
    <property type="entry name" value="YjbJ_sf"/>
</dbReference>
<feature type="domain" description="CsbD-like" evidence="2">
    <location>
        <begin position="4"/>
        <end position="55"/>
    </location>
</feature>
<dbReference type="PANTHER" id="PTHR34977:SF1">
    <property type="entry name" value="UPF0337 PROTEIN YJBJ"/>
    <property type="match status" value="1"/>
</dbReference>
<comment type="similarity">
    <text evidence="1">Belongs to the UPF0337 (CsbD) family.</text>
</comment>
<evidence type="ECO:0000259" key="2">
    <source>
        <dbReference type="Pfam" id="PF05532"/>
    </source>
</evidence>
<dbReference type="PIRSF" id="PIRSF039008">
    <property type="entry name" value="YjbJ"/>
    <property type="match status" value="1"/>
</dbReference>
<accession>A0A846ZIE3</accession>
<dbReference type="InterPro" id="IPR026042">
    <property type="entry name" value="YjbJ"/>
</dbReference>
<dbReference type="SUPFAM" id="SSF69047">
    <property type="entry name" value="Hypothetical protein YjbJ"/>
    <property type="match status" value="1"/>
</dbReference>
<dbReference type="InterPro" id="IPR050423">
    <property type="entry name" value="UPF0337_stress_rsp"/>
</dbReference>
<gene>
    <name evidence="3" type="ORF">HF690_02635</name>
</gene>
<organism evidence="3 4">
    <name type="scientific">Oleiagrimonas citrea</name>
    <dbReference type="NCBI Taxonomy" id="1665687"/>
    <lineage>
        <taxon>Bacteria</taxon>
        <taxon>Pseudomonadati</taxon>
        <taxon>Pseudomonadota</taxon>
        <taxon>Gammaproteobacteria</taxon>
        <taxon>Lysobacterales</taxon>
        <taxon>Rhodanobacteraceae</taxon>
        <taxon>Oleiagrimonas</taxon>
    </lineage>
</organism>
<name>A0A846ZIE3_9GAMM</name>
<dbReference type="EMBL" id="JAAZQD010000001">
    <property type="protein sequence ID" value="NKZ37846.1"/>
    <property type="molecule type" value="Genomic_DNA"/>
</dbReference>
<evidence type="ECO:0000256" key="1">
    <source>
        <dbReference type="ARBA" id="ARBA00009129"/>
    </source>
</evidence>
<dbReference type="RefSeq" id="WP_113065192.1">
    <property type="nucleotide sequence ID" value="NZ_JAAZQD010000001.1"/>
</dbReference>
<dbReference type="AlphaFoldDB" id="A0A846ZIE3"/>
<dbReference type="Gene3D" id="1.10.1470.10">
    <property type="entry name" value="YjbJ"/>
    <property type="match status" value="1"/>
</dbReference>
<reference evidence="3 4" key="1">
    <citation type="journal article" date="2017" name="Int. J. Syst. Evol. Microbiol.">
        <title>Oleiagrimonas citrea sp. nov., a marine bacterium isolated from tidal flat sediment and emended description of the genus Oleiagrimonas Fang et al. 2015 and Oleiagrimonas soli.</title>
        <authorList>
            <person name="Yang S.H."/>
            <person name="Seo H.S."/>
            <person name="Seong C.N."/>
            <person name="Kwon K.K."/>
        </authorList>
    </citation>
    <scope>NUCLEOTIDE SEQUENCE [LARGE SCALE GENOMIC DNA]</scope>
    <source>
        <strain evidence="3 4">MEBiC09124</strain>
    </source>
</reference>
<comment type="caution">
    <text evidence="3">The sequence shown here is derived from an EMBL/GenBank/DDBJ whole genome shotgun (WGS) entry which is preliminary data.</text>
</comment>
<proteinExistence type="inferred from homology"/>
<dbReference type="PANTHER" id="PTHR34977">
    <property type="entry name" value="UPF0337 PROTEIN YJBJ"/>
    <property type="match status" value="1"/>
</dbReference>
<dbReference type="Proteomes" id="UP000541636">
    <property type="component" value="Unassembled WGS sequence"/>
</dbReference>
<evidence type="ECO:0000313" key="3">
    <source>
        <dbReference type="EMBL" id="NKZ37846.1"/>
    </source>
</evidence>
<sequence>MSEDRFKSRWADWKGPFKKEWDRLTDEDLDIAEGHRSYLIGRIQERYGIARDEAEEQVQRFEVRM</sequence>
<evidence type="ECO:0000313" key="4">
    <source>
        <dbReference type="Proteomes" id="UP000541636"/>
    </source>
</evidence>